<proteinExistence type="predicted"/>
<dbReference type="EMBL" id="JALPRX010000038">
    <property type="protein sequence ID" value="MCK8784713.1"/>
    <property type="molecule type" value="Genomic_DNA"/>
</dbReference>
<dbReference type="RefSeq" id="WP_248666837.1">
    <property type="nucleotide sequence ID" value="NZ_JALPRX010000038.1"/>
</dbReference>
<evidence type="ECO:0000313" key="1">
    <source>
        <dbReference type="EMBL" id="MCK8784713.1"/>
    </source>
</evidence>
<accession>A0A9X1Y6Y5</accession>
<dbReference type="Gene3D" id="3.90.550.20">
    <property type="match status" value="1"/>
</dbReference>
<dbReference type="SUPFAM" id="SSF53448">
    <property type="entry name" value="Nucleotide-diphospho-sugar transferases"/>
    <property type="match status" value="1"/>
</dbReference>
<name>A0A9X1Y6Y5_9PROT</name>
<comment type="caution">
    <text evidence="1">The sequence shown here is derived from an EMBL/GenBank/DDBJ whole genome shotgun (WGS) entry which is preliminary data.</text>
</comment>
<evidence type="ECO:0008006" key="3">
    <source>
        <dbReference type="Google" id="ProtNLM"/>
    </source>
</evidence>
<dbReference type="PANTHER" id="PTHR46830:SF2">
    <property type="entry name" value="ALPHA-1,4-N-ACETYLGLUCOSAMINYLTRANSFERASE"/>
    <property type="match status" value="1"/>
</dbReference>
<dbReference type="Proteomes" id="UP001139516">
    <property type="component" value="Unassembled WGS sequence"/>
</dbReference>
<keyword evidence="2" id="KW-1185">Reference proteome</keyword>
<dbReference type="InterPro" id="IPR007577">
    <property type="entry name" value="GlycoTrfase_DXD_sugar-bd_CS"/>
</dbReference>
<gene>
    <name evidence="1" type="ORF">M0638_10000</name>
</gene>
<dbReference type="InterPro" id="IPR029044">
    <property type="entry name" value="Nucleotide-diphossugar_trans"/>
</dbReference>
<evidence type="ECO:0000313" key="2">
    <source>
        <dbReference type="Proteomes" id="UP001139516"/>
    </source>
</evidence>
<organism evidence="1 2">
    <name type="scientific">Roseomonas acroporae</name>
    <dbReference type="NCBI Taxonomy" id="2937791"/>
    <lineage>
        <taxon>Bacteria</taxon>
        <taxon>Pseudomonadati</taxon>
        <taxon>Pseudomonadota</taxon>
        <taxon>Alphaproteobacteria</taxon>
        <taxon>Acetobacterales</taxon>
        <taxon>Roseomonadaceae</taxon>
        <taxon>Roseomonas</taxon>
    </lineage>
</organism>
<dbReference type="PANTHER" id="PTHR46830">
    <property type="entry name" value="TRANSFERASE, PUTATIVE-RELATED"/>
    <property type="match status" value="1"/>
</dbReference>
<dbReference type="AlphaFoldDB" id="A0A9X1Y6Y5"/>
<dbReference type="Pfam" id="PF04488">
    <property type="entry name" value="Gly_transf_sug"/>
    <property type="match status" value="1"/>
</dbReference>
<protein>
    <recommendedName>
        <fullName evidence="3">Glycosyl transferase</fullName>
    </recommendedName>
</protein>
<reference evidence="1" key="1">
    <citation type="submission" date="2022-04" db="EMBL/GenBank/DDBJ databases">
        <title>Roseomonas acroporae sp. nov., isolated from coral Acropora digitifera.</title>
        <authorList>
            <person name="Sun H."/>
        </authorList>
    </citation>
    <scope>NUCLEOTIDE SEQUENCE</scope>
    <source>
        <strain evidence="1">NAR14</strain>
    </source>
</reference>
<sequence length="298" mass="34445">MGRIPRIVHFVFGMAPDFGGKPWSLVHHACLMSAIRHLRPRQVLFHHAHEPTGPWWELSRPHLTLVRRQAPEEIFGRPLRHVAHRADVVRLQALIEHGGIYLDADVLVQRDFDDLLGHAAVMGREGRNGEFGAANAVILAEPNSAFLCRWLEEFRWFRSQGRDQYWAEHAVKVPSELALRHPDEVTMLPYTAFFWPLWTPDHIEWIFNSDRPIAPGAYANHLWEALAWDHLEQLTPGRVRRTDTNFHRWVAPYVADLPDNFGQPAIASRAGRLYRLTRRSVGAKLRSQGFFGMRFRTS</sequence>